<feature type="region of interest" description="Disordered" evidence="1">
    <location>
        <begin position="325"/>
        <end position="500"/>
    </location>
</feature>
<keyword evidence="3" id="KW-1185">Reference proteome</keyword>
<reference evidence="2" key="1">
    <citation type="submission" date="2023-04" db="EMBL/GenBank/DDBJ databases">
        <title>Phytophthora fragariaefolia NBRC 109709.</title>
        <authorList>
            <person name="Ichikawa N."/>
            <person name="Sato H."/>
            <person name="Tonouchi N."/>
        </authorList>
    </citation>
    <scope>NUCLEOTIDE SEQUENCE</scope>
    <source>
        <strain evidence="2">NBRC 109709</strain>
    </source>
</reference>
<name>A0A9W7D5L6_9STRA</name>
<dbReference type="AlphaFoldDB" id="A0A9W7D5L6"/>
<evidence type="ECO:0000256" key="1">
    <source>
        <dbReference type="SAM" id="MobiDB-lite"/>
    </source>
</evidence>
<dbReference type="Proteomes" id="UP001165121">
    <property type="component" value="Unassembled WGS sequence"/>
</dbReference>
<feature type="region of interest" description="Disordered" evidence="1">
    <location>
        <begin position="176"/>
        <end position="201"/>
    </location>
</feature>
<protein>
    <submittedName>
        <fullName evidence="2">Unnamed protein product</fullName>
    </submittedName>
</protein>
<dbReference type="EMBL" id="BSXT01003974">
    <property type="protein sequence ID" value="GMF56357.1"/>
    <property type="molecule type" value="Genomic_DNA"/>
</dbReference>
<sequence length="526" mass="54472">MVDQRDKDLKRMSEVLAVRDVAYSALQAVASSYFEQVQEAAAVISSGGADRALRFANQTIDNQRRLIQRQKNVLRHNGRISVADPALALAAAAGIDAPGLSPGDLALNALLCRLLEARWPELSRVQPSEVREITLRVSDPMVLSSAPVCLPLTSAVPISNSSAAGLAMTPADFHVPPAEPRRVPGSSFRRDHLTPVTRPAGIDGSPSSRCFRWLGEFYPAVDSADFAAGDQGFRGSTSKSARKSPTKADAGSSRRALGDSAASPKSTSTVAPAPSITGSTRSQRASALNARAINNLELQALEASDAEVLGWSSGATNSAARATSASSPLVIDSPSPPVVTPTPAPVGASSSQRQSSSDDSADDEVALQRSRRLRKKSVIESDGSSDSVAEALEEKPASPLTPASVSPAPSTGQKRPSSPVTPASTKKVRASASAKSSSPPRQVAKSASRARPTAKSSKAAMSATKAARVTAKSGKSAKSADPTTPALGQSASASGTVAVPHLRLRVKLPTRRGAQPRSQMCCASLS</sequence>
<feature type="compositionally biased region" description="Pro residues" evidence="1">
    <location>
        <begin position="334"/>
        <end position="344"/>
    </location>
</feature>
<proteinExistence type="predicted"/>
<feature type="region of interest" description="Disordered" evidence="1">
    <location>
        <begin position="233"/>
        <end position="283"/>
    </location>
</feature>
<feature type="compositionally biased region" description="Low complexity" evidence="1">
    <location>
        <begin position="453"/>
        <end position="471"/>
    </location>
</feature>
<organism evidence="2 3">
    <name type="scientific">Phytophthora fragariaefolia</name>
    <dbReference type="NCBI Taxonomy" id="1490495"/>
    <lineage>
        <taxon>Eukaryota</taxon>
        <taxon>Sar</taxon>
        <taxon>Stramenopiles</taxon>
        <taxon>Oomycota</taxon>
        <taxon>Peronosporomycetes</taxon>
        <taxon>Peronosporales</taxon>
        <taxon>Peronosporaceae</taxon>
        <taxon>Phytophthora</taxon>
    </lineage>
</organism>
<gene>
    <name evidence="2" type="ORF">Pfra01_002389600</name>
</gene>
<feature type="compositionally biased region" description="Polar residues" evidence="1">
    <location>
        <begin position="401"/>
        <end position="422"/>
    </location>
</feature>
<evidence type="ECO:0000313" key="3">
    <source>
        <dbReference type="Proteomes" id="UP001165121"/>
    </source>
</evidence>
<evidence type="ECO:0000313" key="2">
    <source>
        <dbReference type="EMBL" id="GMF56357.1"/>
    </source>
</evidence>
<feature type="compositionally biased region" description="Low complexity" evidence="1">
    <location>
        <begin position="345"/>
        <end position="358"/>
    </location>
</feature>
<feature type="compositionally biased region" description="Polar residues" evidence="1">
    <location>
        <begin position="486"/>
        <end position="495"/>
    </location>
</feature>
<accession>A0A9W7D5L6</accession>
<comment type="caution">
    <text evidence="2">The sequence shown here is derived from an EMBL/GenBank/DDBJ whole genome shotgun (WGS) entry which is preliminary data.</text>
</comment>
<feature type="compositionally biased region" description="Polar residues" evidence="1">
    <location>
        <begin position="263"/>
        <end position="283"/>
    </location>
</feature>